<accession>A0A2V1DMF6</accession>
<dbReference type="EMBL" id="KZ805393">
    <property type="protein sequence ID" value="PVH99366.1"/>
    <property type="molecule type" value="Genomic_DNA"/>
</dbReference>
<evidence type="ECO:0000313" key="9">
    <source>
        <dbReference type="EMBL" id="PVH99366.1"/>
    </source>
</evidence>
<protein>
    <recommendedName>
        <fullName evidence="11">DUF1640-domain-containing protein</fullName>
    </recommendedName>
</protein>
<evidence type="ECO:0000256" key="2">
    <source>
        <dbReference type="ARBA" id="ARBA00004370"/>
    </source>
</evidence>
<gene>
    <name evidence="9" type="ORF">DM02DRAFT_656421</name>
</gene>
<comment type="subcellular location">
    <subcellularLocation>
        <location evidence="2">Membrane</location>
    </subcellularLocation>
    <subcellularLocation>
        <location evidence="1">Mitochondrion</location>
    </subcellularLocation>
</comment>
<evidence type="ECO:0000313" key="10">
    <source>
        <dbReference type="Proteomes" id="UP000244855"/>
    </source>
</evidence>
<feature type="compositionally biased region" description="Gly residues" evidence="8">
    <location>
        <begin position="375"/>
        <end position="386"/>
    </location>
</feature>
<evidence type="ECO:0000256" key="4">
    <source>
        <dbReference type="ARBA" id="ARBA00022989"/>
    </source>
</evidence>
<dbReference type="AlphaFoldDB" id="A0A2V1DMF6"/>
<keyword evidence="4" id="KW-1133">Transmembrane helix</keyword>
<feature type="compositionally biased region" description="Polar residues" evidence="8">
    <location>
        <begin position="72"/>
        <end position="83"/>
    </location>
</feature>
<dbReference type="Proteomes" id="UP000244855">
    <property type="component" value="Unassembled WGS sequence"/>
</dbReference>
<feature type="region of interest" description="Disordered" evidence="8">
    <location>
        <begin position="16"/>
        <end position="167"/>
    </location>
</feature>
<evidence type="ECO:0000256" key="6">
    <source>
        <dbReference type="ARBA" id="ARBA00023128"/>
    </source>
</evidence>
<reference evidence="9 10" key="1">
    <citation type="journal article" date="2018" name="Sci. Rep.">
        <title>Comparative genomics provides insights into the lifestyle and reveals functional heterogeneity of dark septate endophytic fungi.</title>
        <authorList>
            <person name="Knapp D.G."/>
            <person name="Nemeth J.B."/>
            <person name="Barry K."/>
            <person name="Hainaut M."/>
            <person name="Henrissat B."/>
            <person name="Johnson J."/>
            <person name="Kuo A."/>
            <person name="Lim J.H.P."/>
            <person name="Lipzen A."/>
            <person name="Nolan M."/>
            <person name="Ohm R.A."/>
            <person name="Tamas L."/>
            <person name="Grigoriev I.V."/>
            <person name="Spatafora J.W."/>
            <person name="Nagy L.G."/>
            <person name="Kovacs G.M."/>
        </authorList>
    </citation>
    <scope>NUCLEOTIDE SEQUENCE [LARGE SCALE GENOMIC DNA]</scope>
    <source>
        <strain evidence="9 10">DSE2036</strain>
    </source>
</reference>
<organism evidence="9 10">
    <name type="scientific">Periconia macrospinosa</name>
    <dbReference type="NCBI Taxonomy" id="97972"/>
    <lineage>
        <taxon>Eukaryota</taxon>
        <taxon>Fungi</taxon>
        <taxon>Dikarya</taxon>
        <taxon>Ascomycota</taxon>
        <taxon>Pezizomycotina</taxon>
        <taxon>Dothideomycetes</taxon>
        <taxon>Pleosporomycetidae</taxon>
        <taxon>Pleosporales</taxon>
        <taxon>Massarineae</taxon>
        <taxon>Periconiaceae</taxon>
        <taxon>Periconia</taxon>
    </lineage>
</organism>
<dbReference type="OrthoDB" id="5424147at2759"/>
<feature type="compositionally biased region" description="Basic and acidic residues" evidence="8">
    <location>
        <begin position="84"/>
        <end position="97"/>
    </location>
</feature>
<evidence type="ECO:0000256" key="1">
    <source>
        <dbReference type="ARBA" id="ARBA00004173"/>
    </source>
</evidence>
<name>A0A2V1DMF6_9PLEO</name>
<dbReference type="Gene3D" id="1.20.5.340">
    <property type="match status" value="1"/>
</dbReference>
<dbReference type="STRING" id="97972.A0A2V1DMF6"/>
<evidence type="ECO:0000256" key="8">
    <source>
        <dbReference type="SAM" id="MobiDB-lite"/>
    </source>
</evidence>
<keyword evidence="7" id="KW-0472">Membrane</keyword>
<dbReference type="PANTHER" id="PTHR14360:SF12">
    <property type="entry name" value="MOZ PROTEIN REPRESENTS A CHROMATIN-ASSOCIATED ACETYLTRANSFERASE"/>
    <property type="match status" value="1"/>
</dbReference>
<keyword evidence="3" id="KW-0812">Transmembrane</keyword>
<dbReference type="Pfam" id="PF07798">
    <property type="entry name" value="CCDC90-like"/>
    <property type="match status" value="1"/>
</dbReference>
<dbReference type="GO" id="GO:0016020">
    <property type="term" value="C:membrane"/>
    <property type="evidence" value="ECO:0007669"/>
    <property type="project" value="UniProtKB-SubCell"/>
</dbReference>
<sequence length="413" mass="45974">MAAPRLPFLWPILCKPIRGPHPCVRLQPQKPTPRPTRSSQQCFATTTRRRDEVSQRYGTAQEPLPHLRSEQQDSQEASQTQDQKQMETKGRSSSKEEGVDEDEDDEPPTTVPPSTSHKPIEESADSPPSPIPMPAPLKTPEPKPLDTVLHMPSPAEEEQRKPPHLKTPPYVHHFDTYSLVKDLTTSGFTQAQSVTVMKAVRDILTDNIALARQGLVSKSNVENETYLFRAACSELRTEIGASRKSEVERMRSERGQLQHEVDLLGQRLGQETGYLKDELKGLFDDRKMAVRQEQRVKETKIQELNYQITIKLTSDARSEVEGLRWVLTRRAAMTIGICAFMLFVALRYSSYVTHQLIEVKKEEEKRKSLPPTDEGGPGFGGGGGPPATGKPALGEDEPIGGELLTTEGGVSLA</sequence>
<feature type="region of interest" description="Disordered" evidence="8">
    <location>
        <begin position="362"/>
        <end position="413"/>
    </location>
</feature>
<keyword evidence="6" id="KW-0496">Mitochondrion</keyword>
<keyword evidence="5" id="KW-0175">Coiled coil</keyword>
<dbReference type="GO" id="GO:0005739">
    <property type="term" value="C:mitochondrion"/>
    <property type="evidence" value="ECO:0007669"/>
    <property type="project" value="UniProtKB-SubCell"/>
</dbReference>
<feature type="compositionally biased region" description="Polar residues" evidence="8">
    <location>
        <begin position="35"/>
        <end position="46"/>
    </location>
</feature>
<proteinExistence type="predicted"/>
<dbReference type="InterPro" id="IPR024461">
    <property type="entry name" value="CCDC90-like"/>
</dbReference>
<evidence type="ECO:0000256" key="3">
    <source>
        <dbReference type="ARBA" id="ARBA00022692"/>
    </source>
</evidence>
<keyword evidence="10" id="KW-1185">Reference proteome</keyword>
<feature type="compositionally biased region" description="Pro residues" evidence="8">
    <location>
        <begin position="127"/>
        <end position="139"/>
    </location>
</feature>
<evidence type="ECO:0000256" key="5">
    <source>
        <dbReference type="ARBA" id="ARBA00023054"/>
    </source>
</evidence>
<evidence type="ECO:0008006" key="11">
    <source>
        <dbReference type="Google" id="ProtNLM"/>
    </source>
</evidence>
<evidence type="ECO:0000256" key="7">
    <source>
        <dbReference type="ARBA" id="ARBA00023136"/>
    </source>
</evidence>
<feature type="compositionally biased region" description="Acidic residues" evidence="8">
    <location>
        <begin position="98"/>
        <end position="107"/>
    </location>
</feature>
<dbReference type="PANTHER" id="PTHR14360">
    <property type="entry name" value="PROTEIN FMP32, MITOCHONDRIAL"/>
    <property type="match status" value="1"/>
</dbReference>